<comment type="caution">
    <text evidence="1">The sequence shown here is derived from an EMBL/GenBank/DDBJ whole genome shotgun (WGS) entry which is preliminary data.</text>
</comment>
<proteinExistence type="predicted"/>
<protein>
    <submittedName>
        <fullName evidence="1">Uncharacterized protein</fullName>
    </submittedName>
</protein>
<dbReference type="Proteomes" id="UP001456524">
    <property type="component" value="Unassembled WGS sequence"/>
</dbReference>
<evidence type="ECO:0000313" key="1">
    <source>
        <dbReference type="EMBL" id="KAK8173287.1"/>
    </source>
</evidence>
<reference evidence="1 2" key="1">
    <citation type="journal article" date="2022" name="G3 (Bethesda)">
        <title>Enemy or ally: a genomic approach to elucidate the lifestyle of Phyllosticta citrichinaensis.</title>
        <authorList>
            <person name="Buijs V.A."/>
            <person name="Groenewald J.Z."/>
            <person name="Haridas S."/>
            <person name="LaButti K.M."/>
            <person name="Lipzen A."/>
            <person name="Martin F.M."/>
            <person name="Barry K."/>
            <person name="Grigoriev I.V."/>
            <person name="Crous P.W."/>
            <person name="Seidl M.F."/>
        </authorList>
    </citation>
    <scope>NUCLEOTIDE SEQUENCE [LARGE SCALE GENOMIC DNA]</scope>
    <source>
        <strain evidence="1 2">CBS 129764</strain>
    </source>
</reference>
<accession>A0ABR1XY85</accession>
<gene>
    <name evidence="1" type="ORF">IWX90DRAFT_137823</name>
</gene>
<sequence length="227" mass="24909">MVGLPKGCEYVRRLGPRSLVGLGIAWAGGRATRPGLGLRTRRRAVAMAAEWLERLWLTLKLLLVTDRQQVGRLKIRDRQMRAAAAPPLHKPSRATWWIMPRALSRSPPPMPKEHTPLPRARGLYTCMDGSTPAPGPLVGDPCSLVFCHHFFLASNRQPRLSDMQVSACRRACLKVAFGWILGIEADACLAGHWLLKPAIGRVAAGGQGMVRARKEEVMAAAVVMTGR</sequence>
<organism evidence="1 2">
    <name type="scientific">Phyllosticta citrichinensis</name>
    <dbReference type="NCBI Taxonomy" id="1130410"/>
    <lineage>
        <taxon>Eukaryota</taxon>
        <taxon>Fungi</taxon>
        <taxon>Dikarya</taxon>
        <taxon>Ascomycota</taxon>
        <taxon>Pezizomycotina</taxon>
        <taxon>Dothideomycetes</taxon>
        <taxon>Dothideomycetes incertae sedis</taxon>
        <taxon>Botryosphaeriales</taxon>
        <taxon>Phyllostictaceae</taxon>
        <taxon>Phyllosticta</taxon>
    </lineage>
</organism>
<name>A0ABR1XY85_9PEZI</name>
<evidence type="ECO:0000313" key="2">
    <source>
        <dbReference type="Proteomes" id="UP001456524"/>
    </source>
</evidence>
<keyword evidence="2" id="KW-1185">Reference proteome</keyword>
<dbReference type="EMBL" id="JBBWUH010000003">
    <property type="protein sequence ID" value="KAK8173287.1"/>
    <property type="molecule type" value="Genomic_DNA"/>
</dbReference>